<evidence type="ECO:0000313" key="1">
    <source>
        <dbReference type="EMBL" id="KAF9482050.1"/>
    </source>
</evidence>
<proteinExistence type="predicted"/>
<dbReference type="Proteomes" id="UP000807469">
    <property type="component" value="Unassembled WGS sequence"/>
</dbReference>
<sequence>MTDLRVGIHMDAVPLRDIPWCMGVRVVGLRFFVEESRAATGEIGNDARGCNKAETAVALAAQISKFQSGLAIEYADDVLVRIAGDKLGVDTADTGEDEDCFLGPKDYLHLCSRDFRLLAVLVVLTPSPVKNARETRRRLLRKFQTPLCSPLSPEPHRPQPNGVSVMSCNPAYNIGLWNMQFLWFSPSIQRRYLSVLSIMEAQGYPANIHEARNDFSLLSREPLICNVICNYKDYQNFITAGADSCLSSKH</sequence>
<dbReference type="AlphaFoldDB" id="A0A9P6D3E3"/>
<gene>
    <name evidence="1" type="ORF">BDN70DRAFT_892838</name>
</gene>
<evidence type="ECO:0000313" key="2">
    <source>
        <dbReference type="Proteomes" id="UP000807469"/>
    </source>
</evidence>
<name>A0A9P6D3E3_9AGAR</name>
<dbReference type="EMBL" id="MU155170">
    <property type="protein sequence ID" value="KAF9482050.1"/>
    <property type="molecule type" value="Genomic_DNA"/>
</dbReference>
<protein>
    <submittedName>
        <fullName evidence="1">Uncharacterized protein</fullName>
    </submittedName>
</protein>
<accession>A0A9P6D3E3</accession>
<reference evidence="1" key="1">
    <citation type="submission" date="2020-11" db="EMBL/GenBank/DDBJ databases">
        <authorList>
            <consortium name="DOE Joint Genome Institute"/>
            <person name="Ahrendt S."/>
            <person name="Riley R."/>
            <person name="Andreopoulos W."/>
            <person name="Labutti K."/>
            <person name="Pangilinan J."/>
            <person name="Ruiz-Duenas F.J."/>
            <person name="Barrasa J.M."/>
            <person name="Sanchez-Garcia M."/>
            <person name="Camarero S."/>
            <person name="Miyauchi S."/>
            <person name="Serrano A."/>
            <person name="Linde D."/>
            <person name="Babiker R."/>
            <person name="Drula E."/>
            <person name="Ayuso-Fernandez I."/>
            <person name="Pacheco R."/>
            <person name="Padilla G."/>
            <person name="Ferreira P."/>
            <person name="Barriuso J."/>
            <person name="Kellner H."/>
            <person name="Castanera R."/>
            <person name="Alfaro M."/>
            <person name="Ramirez L."/>
            <person name="Pisabarro A.G."/>
            <person name="Kuo A."/>
            <person name="Tritt A."/>
            <person name="Lipzen A."/>
            <person name="He G."/>
            <person name="Yan M."/>
            <person name="Ng V."/>
            <person name="Cullen D."/>
            <person name="Martin F."/>
            <person name="Rosso M.-N."/>
            <person name="Henrissat B."/>
            <person name="Hibbett D."/>
            <person name="Martinez A.T."/>
            <person name="Grigoriev I.V."/>
        </authorList>
    </citation>
    <scope>NUCLEOTIDE SEQUENCE</scope>
    <source>
        <strain evidence="1">CIRM-BRFM 674</strain>
    </source>
</reference>
<organism evidence="1 2">
    <name type="scientific">Pholiota conissans</name>
    <dbReference type="NCBI Taxonomy" id="109636"/>
    <lineage>
        <taxon>Eukaryota</taxon>
        <taxon>Fungi</taxon>
        <taxon>Dikarya</taxon>
        <taxon>Basidiomycota</taxon>
        <taxon>Agaricomycotina</taxon>
        <taxon>Agaricomycetes</taxon>
        <taxon>Agaricomycetidae</taxon>
        <taxon>Agaricales</taxon>
        <taxon>Agaricineae</taxon>
        <taxon>Strophariaceae</taxon>
        <taxon>Pholiota</taxon>
    </lineage>
</organism>
<comment type="caution">
    <text evidence="1">The sequence shown here is derived from an EMBL/GenBank/DDBJ whole genome shotgun (WGS) entry which is preliminary data.</text>
</comment>
<keyword evidence="2" id="KW-1185">Reference proteome</keyword>